<keyword evidence="1" id="KW-0812">Transmembrane</keyword>
<name>A0A5B2TWJ9_9FLAO</name>
<feature type="transmembrane region" description="Helical" evidence="1">
    <location>
        <begin position="85"/>
        <end position="104"/>
    </location>
</feature>
<dbReference type="Proteomes" id="UP000323188">
    <property type="component" value="Unassembled WGS sequence"/>
</dbReference>
<keyword evidence="1" id="KW-0472">Membrane</keyword>
<evidence type="ECO:0000256" key="1">
    <source>
        <dbReference type="SAM" id="Phobius"/>
    </source>
</evidence>
<keyword evidence="1" id="KW-1133">Transmembrane helix</keyword>
<dbReference type="AlphaFoldDB" id="A0A5B2TWJ9"/>
<proteinExistence type="predicted"/>
<dbReference type="EMBL" id="VUOE01000001">
    <property type="protein sequence ID" value="KAA2218896.1"/>
    <property type="molecule type" value="Genomic_DNA"/>
</dbReference>
<feature type="transmembrane region" description="Helical" evidence="1">
    <location>
        <begin position="205"/>
        <end position="222"/>
    </location>
</feature>
<dbReference type="PANTHER" id="PTHR33802:SF1">
    <property type="entry name" value="XK-RELATED PROTEIN"/>
    <property type="match status" value="1"/>
</dbReference>
<feature type="transmembrane region" description="Helical" evidence="1">
    <location>
        <begin position="139"/>
        <end position="161"/>
    </location>
</feature>
<feature type="transmembrane region" description="Helical" evidence="1">
    <location>
        <begin position="228"/>
        <end position="245"/>
    </location>
</feature>
<organism evidence="2 3">
    <name type="scientific">Maribacter flavus</name>
    <dbReference type="NCBI Taxonomy" id="1658664"/>
    <lineage>
        <taxon>Bacteria</taxon>
        <taxon>Pseudomonadati</taxon>
        <taxon>Bacteroidota</taxon>
        <taxon>Flavobacteriia</taxon>
        <taxon>Flavobacteriales</taxon>
        <taxon>Flavobacteriaceae</taxon>
        <taxon>Maribacter</taxon>
    </lineage>
</organism>
<feature type="transmembrane region" description="Helical" evidence="1">
    <location>
        <begin position="49"/>
        <end position="73"/>
    </location>
</feature>
<reference evidence="2 3" key="1">
    <citation type="submission" date="2019-09" db="EMBL/GenBank/DDBJ databases">
        <authorList>
            <person name="Khan S.A."/>
            <person name="Jeon C.O."/>
            <person name="Chun B.H."/>
            <person name="Jeong S.E."/>
        </authorList>
    </citation>
    <scope>NUCLEOTIDE SEQUENCE [LARGE SCALE GENOMIC DNA]</scope>
    <source>
        <strain evidence="2 3">KCTC 42508</strain>
    </source>
</reference>
<protein>
    <submittedName>
        <fullName evidence="2">Tryptophan-rich sensory protein</fullName>
    </submittedName>
</protein>
<dbReference type="RefSeq" id="WP_154917404.1">
    <property type="nucleotide sequence ID" value="NZ_VUOE01000001.1"/>
</dbReference>
<feature type="transmembrane region" description="Helical" evidence="1">
    <location>
        <begin position="181"/>
        <end position="198"/>
    </location>
</feature>
<accession>A0A5B2TWJ9</accession>
<evidence type="ECO:0000313" key="3">
    <source>
        <dbReference type="Proteomes" id="UP000323188"/>
    </source>
</evidence>
<dbReference type="PANTHER" id="PTHR33802">
    <property type="entry name" value="SI:CH211-161H7.5-RELATED"/>
    <property type="match status" value="1"/>
</dbReference>
<comment type="caution">
    <text evidence="2">The sequence shown here is derived from an EMBL/GenBank/DDBJ whole genome shotgun (WGS) entry which is preliminary data.</text>
</comment>
<gene>
    <name evidence="2" type="ORF">F0361_04560</name>
</gene>
<evidence type="ECO:0000313" key="2">
    <source>
        <dbReference type="EMBL" id="KAA2218896.1"/>
    </source>
</evidence>
<feature type="transmembrane region" description="Helical" evidence="1">
    <location>
        <begin position="110"/>
        <end position="127"/>
    </location>
</feature>
<sequence length="263" mass="29885">MNKIYAVLNLLSVLLVIGVNYISQAVRLNDTTIGEVSNTYDNLFTPASYAFSIWGLIFLGLLAFAIFQIHRAFFTRNSTEFISQIWYWFCLANIFNSAWVIAFVYDYTGLSVLIMLGILFSLIRIVLNTNMELWDAPKELIAFVWWPICLYSGWIAVATIANVSAFLTKLGWTGAPLSESTWTIILVAVATALNLLIIKRRFMREFAAVGVWALIAIAVRHWNNYQVIALSALIGSLLILSYILWQGFNNRKSNPFYKSPRKL</sequence>